<evidence type="ECO:0000313" key="1">
    <source>
        <dbReference type="EMBL" id="CAA9383069.1"/>
    </source>
</evidence>
<dbReference type="EMBL" id="CADCUU010000004">
    <property type="protein sequence ID" value="CAA9383069.1"/>
    <property type="molecule type" value="Genomic_DNA"/>
</dbReference>
<dbReference type="AlphaFoldDB" id="A0A6J4NB39"/>
<protein>
    <submittedName>
        <fullName evidence="1">Uncharacterized protein</fullName>
    </submittedName>
</protein>
<sequence>DPRSCPDDCHCGAARRGLRRASGGRALGLRGGPAGRGACLYRRSLGARGLSHRGTVGPEACPAPEPL</sequence>
<gene>
    <name evidence="1" type="ORF">AVDCRST_MAG15-18</name>
</gene>
<feature type="non-terminal residue" evidence="1">
    <location>
        <position position="1"/>
    </location>
</feature>
<name>A0A6J4NB39_9RHOB</name>
<proteinExistence type="predicted"/>
<accession>A0A6J4NB39</accession>
<organism evidence="1">
    <name type="scientific">uncultured Rubellimicrobium sp</name>
    <dbReference type="NCBI Taxonomy" id="543078"/>
    <lineage>
        <taxon>Bacteria</taxon>
        <taxon>Pseudomonadati</taxon>
        <taxon>Pseudomonadota</taxon>
        <taxon>Alphaproteobacteria</taxon>
        <taxon>Rhodobacterales</taxon>
        <taxon>Roseobacteraceae</taxon>
        <taxon>Rubellimicrobium</taxon>
        <taxon>environmental samples</taxon>
    </lineage>
</organism>
<reference evidence="1" key="1">
    <citation type="submission" date="2020-02" db="EMBL/GenBank/DDBJ databases">
        <authorList>
            <person name="Meier V. D."/>
        </authorList>
    </citation>
    <scope>NUCLEOTIDE SEQUENCE</scope>
    <source>
        <strain evidence="1">AVDCRST_MAG15</strain>
    </source>
</reference>
<feature type="non-terminal residue" evidence="1">
    <location>
        <position position="67"/>
    </location>
</feature>